<dbReference type="PANTHER" id="PTHR11736:SF14">
    <property type="entry name" value="NSE3 HOMOLOG, SMC5-SMC6 COMPLEX COMPONENT"/>
    <property type="match status" value="1"/>
</dbReference>
<evidence type="ECO:0000313" key="3">
    <source>
        <dbReference type="EMBL" id="CAE0503543.1"/>
    </source>
</evidence>
<dbReference type="Gene3D" id="1.10.10.1200">
    <property type="entry name" value="MAGE homology domain, winged helix WH1 motif"/>
    <property type="match status" value="1"/>
</dbReference>
<reference evidence="3" key="1">
    <citation type="submission" date="2021-01" db="EMBL/GenBank/DDBJ databases">
        <authorList>
            <person name="Corre E."/>
            <person name="Pelletier E."/>
            <person name="Niang G."/>
            <person name="Scheremetjew M."/>
            <person name="Finn R."/>
            <person name="Kale V."/>
            <person name="Holt S."/>
            <person name="Cochrane G."/>
            <person name="Meng A."/>
            <person name="Brown T."/>
            <person name="Cohen L."/>
        </authorList>
    </citation>
    <scope>NUCLEOTIDE SEQUENCE</scope>
    <source>
        <strain evidence="3">CCMP1320</strain>
    </source>
</reference>
<dbReference type="Pfam" id="PF01454">
    <property type="entry name" value="MAGE"/>
    <property type="match status" value="1"/>
</dbReference>
<organism evidence="3">
    <name type="scientific">Dunaliella tertiolecta</name>
    <name type="common">Green alga</name>
    <dbReference type="NCBI Taxonomy" id="3047"/>
    <lineage>
        <taxon>Eukaryota</taxon>
        <taxon>Viridiplantae</taxon>
        <taxon>Chlorophyta</taxon>
        <taxon>core chlorophytes</taxon>
        <taxon>Chlorophyceae</taxon>
        <taxon>CS clade</taxon>
        <taxon>Chlamydomonadales</taxon>
        <taxon>Dunaliellaceae</taxon>
        <taxon>Dunaliella</taxon>
    </lineage>
</organism>
<protein>
    <recommendedName>
        <fullName evidence="2">MAGE domain-containing protein</fullName>
    </recommendedName>
</protein>
<accession>A0A7S3R636</accession>
<dbReference type="GO" id="GO:0005634">
    <property type="term" value="C:nucleus"/>
    <property type="evidence" value="ECO:0007669"/>
    <property type="project" value="TreeGrafter"/>
</dbReference>
<dbReference type="InterPro" id="IPR002190">
    <property type="entry name" value="MHD_dom"/>
</dbReference>
<name>A0A7S3R636_DUNTE</name>
<dbReference type="SMART" id="SM01373">
    <property type="entry name" value="MAGE"/>
    <property type="match status" value="1"/>
</dbReference>
<dbReference type="AlphaFoldDB" id="A0A7S3R636"/>
<feature type="region of interest" description="Disordered" evidence="1">
    <location>
        <begin position="1"/>
        <end position="116"/>
    </location>
</feature>
<proteinExistence type="predicted"/>
<dbReference type="InterPro" id="IPR041899">
    <property type="entry name" value="MAGE_WH2"/>
</dbReference>
<dbReference type="InterPro" id="IPR041898">
    <property type="entry name" value="MAGE_WH1"/>
</dbReference>
<feature type="compositionally biased region" description="Polar residues" evidence="1">
    <location>
        <begin position="53"/>
        <end position="67"/>
    </location>
</feature>
<feature type="compositionally biased region" description="Low complexity" evidence="1">
    <location>
        <begin position="86"/>
        <end position="112"/>
    </location>
</feature>
<dbReference type="EMBL" id="HBIP01030657">
    <property type="protein sequence ID" value="CAE0503543.1"/>
    <property type="molecule type" value="Transcribed_RNA"/>
</dbReference>
<dbReference type="PANTHER" id="PTHR11736">
    <property type="entry name" value="MELANOMA-ASSOCIATED ANTIGEN MAGE ANTIGEN"/>
    <property type="match status" value="1"/>
</dbReference>
<dbReference type="PROSITE" id="PS50838">
    <property type="entry name" value="MAGE"/>
    <property type="match status" value="1"/>
</dbReference>
<dbReference type="InterPro" id="IPR037445">
    <property type="entry name" value="MAGE"/>
</dbReference>
<evidence type="ECO:0000256" key="1">
    <source>
        <dbReference type="SAM" id="MobiDB-lite"/>
    </source>
</evidence>
<dbReference type="Gene3D" id="1.10.10.1210">
    <property type="entry name" value="MAGE homology domain, winged helix WH2 motif"/>
    <property type="match status" value="1"/>
</dbReference>
<evidence type="ECO:0000259" key="2">
    <source>
        <dbReference type="PROSITE" id="PS50838"/>
    </source>
</evidence>
<sequence>MREPRVPRPSKRYSDCVDPEGVWEDQNNVEASTQPTQKRATVKQEPGAKRRTSASQGTQRTPLQPQGQPRGVAVTPVQDGDAQEDSQAGPGPSSQQQRQRQQKQQQQAQPSPGDVQWLEARVAKYKQEEAARKEEAALPLDSQELMLMAGTVVRYMLFSHHEKPGVPVPRSKLNDAMMTEYADHPRKRKIPPVVMAIAQSRMLSVFGIEMVEVERPSEGKKGDDTGNKYYVLRSALPAQMRQAYMPTPLDEKMPDQGLIVLVLSLIHMQGGKMIEDDLWATLELLGVQKEVPHPHFRKPKDAMQKLEAARYIIRRKAAAHSGGQVCFEYVWGECAHSEISQEQIKAFIENLFNKQQQRRELVYV</sequence>
<feature type="domain" description="MAGE" evidence="2">
    <location>
        <begin position="192"/>
        <end position="364"/>
    </location>
</feature>
<feature type="compositionally biased region" description="Polar residues" evidence="1">
    <location>
        <begin position="25"/>
        <end position="39"/>
    </location>
</feature>
<gene>
    <name evidence="3" type="ORF">DTER00134_LOCUS18616</name>
</gene>